<dbReference type="InterPro" id="IPR008969">
    <property type="entry name" value="CarboxyPept-like_regulatory"/>
</dbReference>
<evidence type="ECO:0000313" key="2">
    <source>
        <dbReference type="Proteomes" id="UP000251835"/>
    </source>
</evidence>
<dbReference type="Proteomes" id="UP000251835">
    <property type="component" value="Unassembled WGS sequence"/>
</dbReference>
<dbReference type="Gene3D" id="2.60.40.1120">
    <property type="entry name" value="Carboxypeptidase-like, regulatory domain"/>
    <property type="match status" value="1"/>
</dbReference>
<sequence length="400" mass="46424">MQKIKILSVVCLVFLGSVIVAQDMIVITGKVTDKKTGEPIPFVNIGVIGTYTGAATNMDGLYDLKIPSKYKEKELEISAVGYSTVKEKVADIAKSKTYNVELNPMAFEVGEVEILGESRLQYTRVKKAVENISKNYLQTPFNYDMYYRGELKSGDNVLRLREAAVRLYDNKGYERGDAYQVFKERGYDFLEVRKNFENETLADGGTYLDELLEMDIVRVRGNVLNVNEIDDYKLTLEGETEYQGDKIWIIAYENPNATLASTGDYYVRTYKGKLYIKQKDYAVVKNTMEVTASNYSPQGRSFYVEEARQNYEPQSISYKVTTTYKQHMDYYYLSYISYERNHDWKSKKTGEKKKESILAELLVTKIDTFSPQVIERRAYYENKPYNEEFWKSYNIIKDRE</sequence>
<dbReference type="AlphaFoldDB" id="A0A7L4URW1"/>
<accession>A0A7L4URW1</accession>
<dbReference type="Pfam" id="PF13715">
    <property type="entry name" value="CarbopepD_reg_2"/>
    <property type="match status" value="1"/>
</dbReference>
<comment type="caution">
    <text evidence="1">The sequence shown here is derived from an EMBL/GenBank/DDBJ whole genome shotgun (WGS) entry which is preliminary data.</text>
</comment>
<dbReference type="SUPFAM" id="SSF49464">
    <property type="entry name" value="Carboxypeptidase regulatory domain-like"/>
    <property type="match status" value="1"/>
</dbReference>
<dbReference type="EMBL" id="QENZ01000004">
    <property type="protein sequence ID" value="PVX51059.1"/>
    <property type="molecule type" value="Genomic_DNA"/>
</dbReference>
<organism evidence="1 2">
    <name type="scientific">Balneicella halophila</name>
    <dbReference type="NCBI Taxonomy" id="1537566"/>
    <lineage>
        <taxon>Bacteria</taxon>
        <taxon>Pseudomonadati</taxon>
        <taxon>Bacteroidota</taxon>
        <taxon>Bacteroidia</taxon>
        <taxon>Bacteroidales</taxon>
        <taxon>Balneicellaceae</taxon>
        <taxon>Balneicella</taxon>
    </lineage>
</organism>
<evidence type="ECO:0000313" key="1">
    <source>
        <dbReference type="EMBL" id="PVX51059.1"/>
    </source>
</evidence>
<dbReference type="GO" id="GO:0004180">
    <property type="term" value="F:carboxypeptidase activity"/>
    <property type="evidence" value="ECO:0007669"/>
    <property type="project" value="UniProtKB-KW"/>
</dbReference>
<keyword evidence="1" id="KW-0378">Hydrolase</keyword>
<keyword evidence="1" id="KW-0645">Protease</keyword>
<keyword evidence="1" id="KW-0121">Carboxypeptidase</keyword>
<name>A0A7L4URW1_BALHA</name>
<reference evidence="1 2" key="1">
    <citation type="submission" date="2018-05" db="EMBL/GenBank/DDBJ databases">
        <title>Genomic Encyclopedia of Type Strains, Phase IV (KMG-IV): sequencing the most valuable type-strain genomes for metagenomic binning, comparative biology and taxonomic classification.</title>
        <authorList>
            <person name="Goeker M."/>
        </authorList>
    </citation>
    <scope>NUCLEOTIDE SEQUENCE [LARGE SCALE GENOMIC DNA]</scope>
    <source>
        <strain evidence="1 2">DSM 28579</strain>
    </source>
</reference>
<proteinExistence type="predicted"/>
<keyword evidence="2" id="KW-1185">Reference proteome</keyword>
<gene>
    <name evidence="1" type="ORF">C7377_1392</name>
</gene>
<protein>
    <submittedName>
        <fullName evidence="1">Carboxypeptidase-like protein</fullName>
    </submittedName>
</protein>